<evidence type="ECO:0000313" key="3">
    <source>
        <dbReference type="EMBL" id="SDH13510.1"/>
    </source>
</evidence>
<dbReference type="Gene3D" id="3.30.70.1070">
    <property type="entry name" value="Sporulation related repeat"/>
    <property type="match status" value="1"/>
</dbReference>
<dbReference type="SUPFAM" id="SSF110997">
    <property type="entry name" value="Sporulation related repeat"/>
    <property type="match status" value="1"/>
</dbReference>
<evidence type="ECO:0000313" key="5">
    <source>
        <dbReference type="Proteomes" id="UP000199643"/>
    </source>
</evidence>
<accession>A0A1G8CCL2</accession>
<reference evidence="4" key="1">
    <citation type="submission" date="2016-10" db="EMBL/GenBank/DDBJ databases">
        <authorList>
            <person name="de Groot N.N."/>
        </authorList>
    </citation>
    <scope>NUCLEOTIDE SEQUENCE [LARGE SCALE GENOMIC DNA]</scope>
    <source>
        <strain evidence="4">DSM 17933</strain>
    </source>
</reference>
<feature type="chain" id="PRO_5015064355" evidence="1">
    <location>
        <begin position="26"/>
        <end position="153"/>
    </location>
</feature>
<dbReference type="STRING" id="405671.SAMN05421827_11771"/>
<evidence type="ECO:0000256" key="1">
    <source>
        <dbReference type="SAM" id="SignalP"/>
    </source>
</evidence>
<evidence type="ECO:0000259" key="2">
    <source>
        <dbReference type="PROSITE" id="PS51724"/>
    </source>
</evidence>
<reference evidence="5" key="2">
    <citation type="submission" date="2016-10" db="EMBL/GenBank/DDBJ databases">
        <authorList>
            <person name="Varghese N."/>
            <person name="Submissions S."/>
        </authorList>
    </citation>
    <scope>NUCLEOTIDE SEQUENCE [LARGE SCALE GENOMIC DNA]</scope>
    <source>
        <strain evidence="5">DSM 17933</strain>
    </source>
</reference>
<dbReference type="PROSITE" id="PS51724">
    <property type="entry name" value="SPOR"/>
    <property type="match status" value="1"/>
</dbReference>
<sequence>MPIILPMKTTLTFISCLLLTITAFAQKGEVTVIKDPLIDSLIAKRLEVYKSSGEVKPGKPIVSSYGYRVQIFYGSDRREVFNQQARFKGMYPQLNTYLTYKEPNYYVRVGDFRSRLEAQRLINELRPTFPTLFIFREKINAPTLDTTTTNDQK</sequence>
<dbReference type="InterPro" id="IPR036680">
    <property type="entry name" value="SPOR-like_sf"/>
</dbReference>
<dbReference type="Proteomes" id="UP000199643">
    <property type="component" value="Unassembled WGS sequence"/>
</dbReference>
<feature type="domain" description="SPOR" evidence="2">
    <location>
        <begin position="61"/>
        <end position="139"/>
    </location>
</feature>
<keyword evidence="1" id="KW-0732">Signal</keyword>
<dbReference type="EMBL" id="FNCH01000017">
    <property type="protein sequence ID" value="SDH13510.1"/>
    <property type="molecule type" value="Genomic_DNA"/>
</dbReference>
<feature type="signal peptide" evidence="1">
    <location>
        <begin position="1"/>
        <end position="25"/>
    </location>
</feature>
<proteinExistence type="predicted"/>
<name>A0A1G8CCL2_9SPHI</name>
<protein>
    <submittedName>
        <fullName evidence="4">Sporulation related domain-containing protein</fullName>
    </submittedName>
</protein>
<dbReference type="EMBL" id="FNCH01000024">
    <property type="protein sequence ID" value="SDH42923.1"/>
    <property type="molecule type" value="Genomic_DNA"/>
</dbReference>
<dbReference type="AlphaFoldDB" id="A0A1G8CCL2"/>
<dbReference type="InterPro" id="IPR007730">
    <property type="entry name" value="SPOR-like_dom"/>
</dbReference>
<dbReference type="GO" id="GO:0042834">
    <property type="term" value="F:peptidoglycan binding"/>
    <property type="evidence" value="ECO:0007669"/>
    <property type="project" value="InterPro"/>
</dbReference>
<keyword evidence="5" id="KW-1185">Reference proteome</keyword>
<evidence type="ECO:0000313" key="4">
    <source>
        <dbReference type="EMBL" id="SDH42923.1"/>
    </source>
</evidence>
<organism evidence="4 5">
    <name type="scientific">Pedobacter terrae</name>
    <dbReference type="NCBI Taxonomy" id="405671"/>
    <lineage>
        <taxon>Bacteria</taxon>
        <taxon>Pseudomonadati</taxon>
        <taxon>Bacteroidota</taxon>
        <taxon>Sphingobacteriia</taxon>
        <taxon>Sphingobacteriales</taxon>
        <taxon>Sphingobacteriaceae</taxon>
        <taxon>Pedobacter</taxon>
    </lineage>
</organism>
<dbReference type="Pfam" id="PF05036">
    <property type="entry name" value="SPOR"/>
    <property type="match status" value="1"/>
</dbReference>
<gene>
    <name evidence="3" type="ORF">SAMN05421827_11771</name>
    <name evidence="4" type="ORF">SAMN05421827_12442</name>
</gene>